<evidence type="ECO:0000259" key="11">
    <source>
        <dbReference type="Pfam" id="PF00899"/>
    </source>
</evidence>
<feature type="region of interest" description="Disordered" evidence="10">
    <location>
        <begin position="628"/>
        <end position="710"/>
    </location>
</feature>
<protein>
    <recommendedName>
        <fullName evidence="8">Ubiquitin-activating enzyme E1-like</fullName>
    </recommendedName>
</protein>
<dbReference type="GO" id="GO:0046872">
    <property type="term" value="F:metal ion binding"/>
    <property type="evidence" value="ECO:0007669"/>
    <property type="project" value="UniProtKB-KW"/>
</dbReference>
<evidence type="ECO:0000313" key="13">
    <source>
        <dbReference type="EMBL" id="PLW15102.1"/>
    </source>
</evidence>
<evidence type="ECO:0000313" key="16">
    <source>
        <dbReference type="Proteomes" id="UP000235392"/>
    </source>
</evidence>
<organism evidence="14 16">
    <name type="scientific">Puccinia coronata f. sp. avenae</name>
    <dbReference type="NCBI Taxonomy" id="200324"/>
    <lineage>
        <taxon>Eukaryota</taxon>
        <taxon>Fungi</taxon>
        <taxon>Dikarya</taxon>
        <taxon>Basidiomycota</taxon>
        <taxon>Pucciniomycotina</taxon>
        <taxon>Pucciniomycetes</taxon>
        <taxon>Pucciniales</taxon>
        <taxon>Pucciniaceae</taxon>
        <taxon>Puccinia</taxon>
    </lineage>
</organism>
<dbReference type="STRING" id="200324.A0A2N5TE52"/>
<dbReference type="EMBL" id="PGCI01000624">
    <property type="protein sequence ID" value="PLW23783.1"/>
    <property type="molecule type" value="Genomic_DNA"/>
</dbReference>
<feature type="compositionally biased region" description="Polar residues" evidence="10">
    <location>
        <begin position="354"/>
        <end position="367"/>
    </location>
</feature>
<sequence>MSPVGAASPTPWSTAKKWAHRPRTKVELPSSTSDQRDTHALTHPAMAHTSPVTPDQIPSPSRYAHLETLFGPRTRDRIKNSSLLVIGAGGIGCELLKNLVCTGFGHITIIDLDTVDTSNLNRQFLFQKKHVKRPKAIVARETASAFNPSVTIHALHANIMDPPFDQAYYKSFDLVLNALDNLAARRHVNKMCVITKVPLIESGTAGYNGQVQPIRSGKMECYDCQPKPFPKTFPVCTIRSTPSSPIHCIVWAKNYLFPQLFGPEDENEGADLDEAIQNGESVKEVETLKEEVKRMKEIRAQLDSPEMSKIVFKKLFEEDINRLLMMDDMWEHRKAPTPLNYDELASQKPEEKVQQNQQAPTTAGLKDQQTLSLKDSFDSFCSSLLALGKRIQLDASHEPLRWDKDDDEALDFVTAASNLRATIFGIPQKTRFDVKEMAGNIIPAIATTNSAVSALIVFQAINILSRSQDLKNSTQDSNGAKDEDNCGPLPKISACRPWYSKTAERIIVAGSIDAPNPYCEVCQVVYATVYVNPDCTLKDFITQVLKGKLYDGDDDDESITIQEGDRLLYDPDFSDNQSKSFRDLNLVDGQVERILRITDEAEKYVPLMFTISKTAPSTEEKILVEGLPDVIPNRPPPPPTSDPTSDLCNSDIEQITVSNGSSNGAKRTRVERPTANADEIVVVDPANDAAHPPPAKKPKLDKPKEPFNPVEIVEIL</sequence>
<dbReference type="InterPro" id="IPR042449">
    <property type="entry name" value="Ub-E1_IAD_1"/>
</dbReference>
<dbReference type="InterPro" id="IPR000594">
    <property type="entry name" value="ThiF_NAD_FAD-bd"/>
</dbReference>
<reference evidence="15 16" key="1">
    <citation type="submission" date="2017-11" db="EMBL/GenBank/DDBJ databases">
        <title>De novo assembly and phasing of dikaryotic genomes from two isolates of Puccinia coronata f. sp. avenae, the causal agent of oat crown rust.</title>
        <authorList>
            <person name="Miller M.E."/>
            <person name="Zhang Y."/>
            <person name="Omidvar V."/>
            <person name="Sperschneider J."/>
            <person name="Schwessinger B."/>
            <person name="Raley C."/>
            <person name="Palmer J.M."/>
            <person name="Garnica D."/>
            <person name="Upadhyaya N."/>
            <person name="Rathjen J."/>
            <person name="Taylor J.M."/>
            <person name="Park R.F."/>
            <person name="Dodds P.N."/>
            <person name="Hirsch C.D."/>
            <person name="Kianian S.F."/>
            <person name="Figueroa M."/>
        </authorList>
    </citation>
    <scope>NUCLEOTIDE SEQUENCE [LARGE SCALE GENOMIC DNA]</scope>
    <source>
        <strain evidence="13">12NC29</strain>
        <strain evidence="14">12SD80</strain>
    </source>
</reference>
<evidence type="ECO:0000256" key="2">
    <source>
        <dbReference type="ARBA" id="ARBA00005673"/>
    </source>
</evidence>
<dbReference type="InterPro" id="IPR035985">
    <property type="entry name" value="Ubiquitin-activating_enz"/>
</dbReference>
<dbReference type="AlphaFoldDB" id="A0A2N5TE52"/>
<evidence type="ECO:0000256" key="6">
    <source>
        <dbReference type="ARBA" id="ARBA00022833"/>
    </source>
</evidence>
<comment type="caution">
    <text evidence="14">The sequence shown here is derived from an EMBL/GenBank/DDBJ whole genome shotgun (WGS) entry which is preliminary data.</text>
</comment>
<keyword evidence="6" id="KW-0862">Zinc</keyword>
<evidence type="ECO:0000256" key="3">
    <source>
        <dbReference type="ARBA" id="ARBA00022723"/>
    </source>
</evidence>
<feature type="region of interest" description="Disordered" evidence="10">
    <location>
        <begin position="347"/>
        <end position="367"/>
    </location>
</feature>
<dbReference type="FunFam" id="3.50.50.80:FF:000004">
    <property type="entry name" value="Ubiquitin-activating enzyme E1-like"/>
    <property type="match status" value="1"/>
</dbReference>
<feature type="active site" description="Glycyl thioester intermediate" evidence="9">
    <location>
        <position position="236"/>
    </location>
</feature>
<gene>
    <name evidence="13" type="ORF">PCANC_13279</name>
    <name evidence="14" type="ORF">PCASD_08753</name>
</gene>
<dbReference type="GO" id="GO:0005524">
    <property type="term" value="F:ATP binding"/>
    <property type="evidence" value="ECO:0007669"/>
    <property type="project" value="UniProtKB-KW"/>
</dbReference>
<dbReference type="InterPro" id="IPR023318">
    <property type="entry name" value="Ub_act_enz_dom_a_sf"/>
</dbReference>
<dbReference type="Pfam" id="PF10585">
    <property type="entry name" value="UBA_E1_SCCH"/>
    <property type="match status" value="1"/>
</dbReference>
<comment type="similarity">
    <text evidence="2">Belongs to the ubiquitin-activating E1 family.</text>
</comment>
<dbReference type="Gene3D" id="1.10.10.520">
    <property type="entry name" value="Ubiquitin activating enzymes (Uba3). Chain: B, domain 2"/>
    <property type="match status" value="1"/>
</dbReference>
<dbReference type="EMBL" id="PGCJ01000904">
    <property type="protein sequence ID" value="PLW15102.1"/>
    <property type="molecule type" value="Genomic_DNA"/>
</dbReference>
<evidence type="ECO:0000256" key="5">
    <source>
        <dbReference type="ARBA" id="ARBA00022786"/>
    </source>
</evidence>
<feature type="compositionally biased region" description="Polar residues" evidence="10">
    <location>
        <begin position="647"/>
        <end position="665"/>
    </location>
</feature>
<dbReference type="UniPathway" id="UPA00886"/>
<evidence type="ECO:0000313" key="15">
    <source>
        <dbReference type="Proteomes" id="UP000235388"/>
    </source>
</evidence>
<evidence type="ECO:0000259" key="12">
    <source>
        <dbReference type="Pfam" id="PF10585"/>
    </source>
</evidence>
<keyword evidence="3" id="KW-0479">Metal-binding</keyword>
<keyword evidence="7" id="KW-0067">ATP-binding</keyword>
<evidence type="ECO:0000256" key="8">
    <source>
        <dbReference type="ARBA" id="ARBA00073512"/>
    </source>
</evidence>
<dbReference type="GO" id="GO:0005737">
    <property type="term" value="C:cytoplasm"/>
    <property type="evidence" value="ECO:0007669"/>
    <property type="project" value="TreeGrafter"/>
</dbReference>
<dbReference type="InterPro" id="IPR045886">
    <property type="entry name" value="ThiF/MoeB/HesA"/>
</dbReference>
<evidence type="ECO:0000256" key="10">
    <source>
        <dbReference type="SAM" id="MobiDB-lite"/>
    </source>
</evidence>
<dbReference type="PANTHER" id="PTHR10953:SF5">
    <property type="entry name" value="SUMO-ACTIVATING ENZYME SUBUNIT 2"/>
    <property type="match status" value="1"/>
</dbReference>
<dbReference type="Gene3D" id="3.50.50.80">
    <property type="entry name" value="Ubiquitin-activating enzyme E1, inactive adenylation domain, subdomain 1"/>
    <property type="match status" value="1"/>
</dbReference>
<dbReference type="PANTHER" id="PTHR10953">
    <property type="entry name" value="UBIQUITIN-ACTIVATING ENZYME E1"/>
    <property type="match status" value="1"/>
</dbReference>
<dbReference type="OrthoDB" id="10255449at2759"/>
<evidence type="ECO:0000256" key="4">
    <source>
        <dbReference type="ARBA" id="ARBA00022741"/>
    </source>
</evidence>
<dbReference type="Proteomes" id="UP000235388">
    <property type="component" value="Unassembled WGS sequence"/>
</dbReference>
<dbReference type="Pfam" id="PF00899">
    <property type="entry name" value="ThiF"/>
    <property type="match status" value="1"/>
</dbReference>
<keyword evidence="5" id="KW-0833">Ubl conjugation pathway</keyword>
<dbReference type="PROSITE" id="PS00865">
    <property type="entry name" value="UBIQUITIN_ACTIVAT_2"/>
    <property type="match status" value="1"/>
</dbReference>
<keyword evidence="4" id="KW-0547">Nucleotide-binding</keyword>
<keyword evidence="15" id="KW-1185">Reference proteome</keyword>
<dbReference type="Proteomes" id="UP000235392">
    <property type="component" value="Unassembled WGS sequence"/>
</dbReference>
<comment type="pathway">
    <text evidence="1">Protein modification; protein sumoylation.</text>
</comment>
<dbReference type="FunFam" id="1.10.10.520:FF:000011">
    <property type="entry name" value="Ubiquitin-activating enzyme E1-like"/>
    <property type="match status" value="1"/>
</dbReference>
<dbReference type="GO" id="GO:0031510">
    <property type="term" value="C:SUMO activating enzyme complex"/>
    <property type="evidence" value="ECO:0007669"/>
    <property type="project" value="TreeGrafter"/>
</dbReference>
<name>A0A2N5TE52_9BASI</name>
<evidence type="ECO:0000256" key="7">
    <source>
        <dbReference type="ARBA" id="ARBA00022840"/>
    </source>
</evidence>
<dbReference type="SUPFAM" id="SSF69572">
    <property type="entry name" value="Activating enzymes of the ubiquitin-like proteins"/>
    <property type="match status" value="1"/>
</dbReference>
<evidence type="ECO:0000313" key="14">
    <source>
        <dbReference type="EMBL" id="PLW23783.1"/>
    </source>
</evidence>
<dbReference type="InterPro" id="IPR019572">
    <property type="entry name" value="UBA_E1_SCCH"/>
</dbReference>
<dbReference type="InterPro" id="IPR033127">
    <property type="entry name" value="UBQ-activ_enz_E1_Cys_AS"/>
</dbReference>
<feature type="domain" description="THIF-type NAD/FAD binding fold" evidence="11">
    <location>
        <begin position="69"/>
        <end position="470"/>
    </location>
</feature>
<accession>A0A2N5TE52</accession>
<evidence type="ECO:0000256" key="1">
    <source>
        <dbReference type="ARBA" id="ARBA00004718"/>
    </source>
</evidence>
<proteinExistence type="inferred from homology"/>
<dbReference type="GO" id="GO:0019948">
    <property type="term" value="F:SUMO activating enzyme activity"/>
    <property type="evidence" value="ECO:0007669"/>
    <property type="project" value="TreeGrafter"/>
</dbReference>
<feature type="region of interest" description="Disordered" evidence="10">
    <location>
        <begin position="1"/>
        <end position="37"/>
    </location>
</feature>
<evidence type="ECO:0000256" key="9">
    <source>
        <dbReference type="PROSITE-ProRule" id="PRU10132"/>
    </source>
</evidence>
<dbReference type="GO" id="GO:0016925">
    <property type="term" value="P:protein sumoylation"/>
    <property type="evidence" value="ECO:0007669"/>
    <property type="project" value="UniProtKB-UniPathway"/>
</dbReference>
<feature type="domain" description="Ubiquitin-activating enzyme SCCH" evidence="12">
    <location>
        <begin position="348"/>
        <end position="435"/>
    </location>
</feature>
<dbReference type="Gene3D" id="3.10.290.20">
    <property type="entry name" value="Ubiquitin-like 2 activating enzyme e1b. Chain: B, domain 3"/>
    <property type="match status" value="1"/>
</dbReference>